<dbReference type="Pfam" id="PF05359">
    <property type="entry name" value="DUF748"/>
    <property type="match status" value="1"/>
</dbReference>
<proteinExistence type="predicted"/>
<evidence type="ECO:0000313" key="4">
    <source>
        <dbReference type="EMBL" id="SUQ26973.1"/>
    </source>
</evidence>
<dbReference type="PANTHER" id="PTHR30441">
    <property type="entry name" value="DUF748 DOMAIN-CONTAINING PROTEIN"/>
    <property type="match status" value="1"/>
</dbReference>
<feature type="transmembrane region" description="Helical" evidence="2">
    <location>
        <begin position="21"/>
        <end position="44"/>
    </location>
</feature>
<dbReference type="Proteomes" id="UP000057088">
    <property type="component" value="Chromosome 1"/>
</dbReference>
<evidence type="ECO:0000313" key="3">
    <source>
        <dbReference type="EMBL" id="AMF92154.1"/>
    </source>
</evidence>
<dbReference type="KEGG" id="vfl:AL536_01335"/>
<dbReference type="RefSeq" id="WP_061055398.1">
    <property type="nucleotide sequence ID" value="NZ_CABLBX010000004.1"/>
</dbReference>
<dbReference type="GO" id="GO:0090313">
    <property type="term" value="P:regulation of protein targeting to membrane"/>
    <property type="evidence" value="ECO:0007669"/>
    <property type="project" value="TreeGrafter"/>
</dbReference>
<protein>
    <submittedName>
        <fullName evidence="4">ATPase involved in pili biogenesis</fullName>
    </submittedName>
    <submittedName>
        <fullName evidence="3">DUF748 domain-containing protein</fullName>
    </submittedName>
</protein>
<keyword evidence="2" id="KW-0812">Transmembrane</keyword>
<evidence type="ECO:0000313" key="5">
    <source>
        <dbReference type="Proteomes" id="UP000057088"/>
    </source>
</evidence>
<keyword evidence="5" id="KW-1185">Reference proteome</keyword>
<reference evidence="3" key="2">
    <citation type="submission" date="2018-01" db="EMBL/GenBank/DDBJ databases">
        <title>FDA dAtabase for Regulatory Grade micrObial Sequences (FDA-ARGOS): Supporting development and validation of Infectious Disease Dx tests.</title>
        <authorList>
            <person name="Hoffmann M."/>
            <person name="Allard M."/>
            <person name="Evans P."/>
            <person name="Brown E."/>
            <person name="Tallon L."/>
            <person name="Sadzewicz L."/>
            <person name="Sengamalay N."/>
            <person name="Ott S."/>
            <person name="Godinez A."/>
            <person name="Nagaraj S."/>
            <person name="Vyas G."/>
            <person name="Aluvathingal J."/>
            <person name="Nadendla S."/>
            <person name="Geyer C."/>
            <person name="Sichtig H."/>
        </authorList>
    </citation>
    <scope>NUCLEOTIDE SEQUENCE</scope>
    <source>
        <strain evidence="3">ATCC 33809</strain>
    </source>
</reference>
<keyword evidence="2" id="KW-0472">Membrane</keyword>
<evidence type="ECO:0000256" key="2">
    <source>
        <dbReference type="SAM" id="Phobius"/>
    </source>
</evidence>
<dbReference type="InterPro" id="IPR008023">
    <property type="entry name" value="DUF748"/>
</dbReference>
<dbReference type="Proteomes" id="UP000254626">
    <property type="component" value="Unassembled WGS sequence"/>
</dbReference>
<dbReference type="GeneID" id="29384470"/>
<evidence type="ECO:0000313" key="6">
    <source>
        <dbReference type="Proteomes" id="UP000254626"/>
    </source>
</evidence>
<sequence length="1038" mass="111906">MPNALSNLAQRFKKAPKYVRYGTYALSAYGLYALTLGLITPAVLQAKVPELLGQQLGRTVVLNEVRINPFLLRARINGFAIQEANGQDAFTQFDQLEVEVSFWKSVFSLTPTVDHVTLTGPKIALQRLSSGEQARFNFSDIVDTLQASTQQTPPETAATSEADSAIPAFRIGNIQIAQGKFHFKDNVTGANLNYDGLNLNLSQFDSQAYSLTLPQNAQDKNTELATAANHYNFVIQGVDSSELSLKGQFQLAPLEIEGDIALKGLTLPPFWPFTADQMKAAVTDGAINFSAHYLAAHHADTLSYQLSDGQFSMNNLVVSDGKAAKVKLPSLSVNGIGLKSETQVVDIAGIQMKGLWVDAQFTRQGLDLQTLFEPKQAKKEPTAAAPKTSTNATDNAAPSWLVRLNQFAMTDTDINVKESAQSDGVFWRVFPMSVTTGAVVSDLSQPIDYDVSLALSSSSRSQPEKSRGEIKTSGSVDAKALSAQGKLAISDLDLSQLQPYLKPYVNLHLSKGQLSTAGNYSGDSQGKATYQGTASVDNLLIRDTLQNQPLVKWQAMNIDSLNFDAQKNALKINTITFNAPYAKVMIAKDKRTNIGNIVVESKAPAAKPASGSQKQAVSVKASTSQSKEQPLAIDIAAIKLVNGSAYFADNSLTPNFASGIESLQGSIRHLSSTPGTKAQVDIAGKIDKYAPVTLKGEINPLIEKPYLDLDLVFKSVELTSVNPYSGTYAGYYIDKGQLSLALNYKLDNNQLEGNNHLVIDQLKLGKPSESDLATSLPLTLAIAILQDKDGVIDLGVQVSGDVDDPDFSFGSVILKALTNIIVKAVTAPFSLLANLVGSDEELNHVAFAFGATELDKDEQERLTKLAEALDSRPGLKLSIAASVSEADDSKALAEMQVQQALQEQSGLDALPTDFSASRISESAPLADAVESLAKKQLGLNIREERNKVEQQLTERAEGKEITKEQIQTTLMLGLYNQLVNSTNITPNQLGNLAEERAKAVKAYLVDQANIAPERVFLLDSKTHLKTEDSGAELTVGAN</sequence>
<gene>
    <name evidence="3" type="ORF">AL536_01335</name>
    <name evidence="4" type="ORF">NCTC11327_03839</name>
</gene>
<dbReference type="GO" id="GO:0005886">
    <property type="term" value="C:plasma membrane"/>
    <property type="evidence" value="ECO:0007669"/>
    <property type="project" value="TreeGrafter"/>
</dbReference>
<feature type="region of interest" description="Disordered" evidence="1">
    <location>
        <begin position="373"/>
        <end position="394"/>
    </location>
</feature>
<organism evidence="4 6">
    <name type="scientific">Vibrio fluvialis</name>
    <dbReference type="NCBI Taxonomy" id="676"/>
    <lineage>
        <taxon>Bacteria</taxon>
        <taxon>Pseudomonadati</taxon>
        <taxon>Pseudomonadota</taxon>
        <taxon>Gammaproteobacteria</taxon>
        <taxon>Vibrionales</taxon>
        <taxon>Vibrionaceae</taxon>
        <taxon>Vibrio</taxon>
    </lineage>
</organism>
<dbReference type="EMBL" id="UHIP01000002">
    <property type="protein sequence ID" value="SUQ26973.1"/>
    <property type="molecule type" value="Genomic_DNA"/>
</dbReference>
<accession>A0AAX2LUD0</accession>
<keyword evidence="2" id="KW-1133">Transmembrane helix</keyword>
<dbReference type="EMBL" id="CP014034">
    <property type="protein sequence ID" value="AMF92154.1"/>
    <property type="molecule type" value="Genomic_DNA"/>
</dbReference>
<dbReference type="InterPro" id="IPR052894">
    <property type="entry name" value="AsmA-related"/>
</dbReference>
<evidence type="ECO:0000256" key="1">
    <source>
        <dbReference type="SAM" id="MobiDB-lite"/>
    </source>
</evidence>
<reference evidence="4 6" key="3">
    <citation type="submission" date="2018-06" db="EMBL/GenBank/DDBJ databases">
        <authorList>
            <consortium name="Pathogen Informatics"/>
            <person name="Doyle S."/>
        </authorList>
    </citation>
    <scope>NUCLEOTIDE SEQUENCE [LARGE SCALE GENOMIC DNA]</scope>
    <source>
        <strain evidence="4 6">NCTC11327</strain>
    </source>
</reference>
<reference evidence="5" key="1">
    <citation type="submission" date="2015-12" db="EMBL/GenBank/DDBJ databases">
        <title>FDA dAtabase for Regulatory Grade micrObial Sequences (FDA-ARGOS): Supporting development and validation of Infectious Disease Dx tests.</title>
        <authorList>
            <person name="Hoffmann M."/>
            <person name="Allard M."/>
            <person name="Evans P."/>
            <person name="Brown E."/>
            <person name="Tallon L.J."/>
            <person name="Sadzewicz L."/>
            <person name="Sengamalay N."/>
            <person name="Ott S."/>
            <person name="Godinez A."/>
            <person name="Nagaraj S."/>
            <person name="Vyas G."/>
            <person name="Aluvathingal J."/>
            <person name="Nadendla S."/>
            <person name="Geyer C."/>
            <person name="Sichtig H."/>
        </authorList>
    </citation>
    <scope>NUCLEOTIDE SEQUENCE [LARGE SCALE GENOMIC DNA]</scope>
    <source>
        <strain evidence="5">ATCC 33809</strain>
    </source>
</reference>
<name>A0AAX2LUD0_VIBFL</name>
<dbReference type="PANTHER" id="PTHR30441:SF8">
    <property type="entry name" value="DUF748 DOMAIN-CONTAINING PROTEIN"/>
    <property type="match status" value="1"/>
</dbReference>
<dbReference type="AlphaFoldDB" id="A0AAX2LUD0"/>
<feature type="region of interest" description="Disordered" evidence="1">
    <location>
        <begin position="455"/>
        <end position="475"/>
    </location>
</feature>